<gene>
    <name evidence="2" type="ordered locus">PSMK_01510</name>
</gene>
<dbReference type="KEGG" id="phm:PSMK_01510"/>
<feature type="region of interest" description="Disordered" evidence="1">
    <location>
        <begin position="171"/>
        <end position="196"/>
    </location>
</feature>
<dbReference type="HOGENOM" id="CLU_1389101_0_0_0"/>
<evidence type="ECO:0000313" key="2">
    <source>
        <dbReference type="EMBL" id="BAM02310.1"/>
    </source>
</evidence>
<organism evidence="2 3">
    <name type="scientific">Phycisphaera mikurensis (strain NBRC 102666 / KCTC 22515 / FYK2301M01)</name>
    <dbReference type="NCBI Taxonomy" id="1142394"/>
    <lineage>
        <taxon>Bacteria</taxon>
        <taxon>Pseudomonadati</taxon>
        <taxon>Planctomycetota</taxon>
        <taxon>Phycisphaerae</taxon>
        <taxon>Phycisphaerales</taxon>
        <taxon>Phycisphaeraceae</taxon>
        <taxon>Phycisphaera</taxon>
    </lineage>
</organism>
<evidence type="ECO:0000256" key="1">
    <source>
        <dbReference type="SAM" id="MobiDB-lite"/>
    </source>
</evidence>
<proteinExistence type="predicted"/>
<accession>I0IAM2</accession>
<dbReference type="EMBL" id="AP012338">
    <property type="protein sequence ID" value="BAM02310.1"/>
    <property type="molecule type" value="Genomic_DNA"/>
</dbReference>
<dbReference type="RefSeq" id="WP_014435530.1">
    <property type="nucleotide sequence ID" value="NC_017080.1"/>
</dbReference>
<dbReference type="InterPro" id="IPR011990">
    <property type="entry name" value="TPR-like_helical_dom_sf"/>
</dbReference>
<evidence type="ECO:0000313" key="3">
    <source>
        <dbReference type="Proteomes" id="UP000007881"/>
    </source>
</evidence>
<name>I0IAM2_PHYMF</name>
<sequence length="196" mass="20557">MAESLLSPHSKLRHRRSLRSGIGVLLDLAERCCAHDHPAAAGRLARQAALLSPGRGRAWFVLGRLAVAAGEPATARDHLVRAANLCPNRPGFQLAAGLACAELLPGDAIGHFRAAVRLSPSWVRARVALACALSGVGCDEDAAYWADALLPEDPGELATLSAADWADLSAARPTRQEQGFDQGSDRETDLGADVAA</sequence>
<protein>
    <recommendedName>
        <fullName evidence="4">Tetratricopeptide repeat protein</fullName>
    </recommendedName>
</protein>
<keyword evidence="3" id="KW-1185">Reference proteome</keyword>
<dbReference type="eggNOG" id="COG0457">
    <property type="taxonomic scope" value="Bacteria"/>
</dbReference>
<reference evidence="2 3" key="1">
    <citation type="submission" date="2012-02" db="EMBL/GenBank/DDBJ databases">
        <title>Complete genome sequence of Phycisphaera mikurensis NBRC 102666.</title>
        <authorList>
            <person name="Ankai A."/>
            <person name="Hosoyama A."/>
            <person name="Terui Y."/>
            <person name="Sekine M."/>
            <person name="Fukai R."/>
            <person name="Kato Y."/>
            <person name="Nakamura S."/>
            <person name="Yamada-Narita S."/>
            <person name="Kawakoshi A."/>
            <person name="Fukunaga Y."/>
            <person name="Yamazaki S."/>
            <person name="Fujita N."/>
        </authorList>
    </citation>
    <scope>NUCLEOTIDE SEQUENCE [LARGE SCALE GENOMIC DNA]</scope>
    <source>
        <strain evidence="3">NBRC 102666 / KCTC 22515 / FYK2301M01</strain>
    </source>
</reference>
<dbReference type="SUPFAM" id="SSF48452">
    <property type="entry name" value="TPR-like"/>
    <property type="match status" value="1"/>
</dbReference>
<dbReference type="Proteomes" id="UP000007881">
    <property type="component" value="Chromosome"/>
</dbReference>
<dbReference type="Gene3D" id="1.25.40.10">
    <property type="entry name" value="Tetratricopeptide repeat domain"/>
    <property type="match status" value="1"/>
</dbReference>
<dbReference type="AlphaFoldDB" id="I0IAM2"/>
<evidence type="ECO:0008006" key="4">
    <source>
        <dbReference type="Google" id="ProtNLM"/>
    </source>
</evidence>